<dbReference type="PANTHER" id="PTHR10357:SF209">
    <property type="entry name" value="PERIPLASMIC ALPHA-AMYLASE"/>
    <property type="match status" value="1"/>
</dbReference>
<keyword evidence="4" id="KW-0732">Signal</keyword>
<feature type="domain" description="Glycosyl hydrolase family 13 catalytic" evidence="5">
    <location>
        <begin position="43"/>
        <end position="461"/>
    </location>
</feature>
<dbReference type="Pfam" id="PF00128">
    <property type="entry name" value="Alpha-amylase"/>
    <property type="match status" value="1"/>
</dbReference>
<comment type="similarity">
    <text evidence="1 2">Belongs to the glycosyl hydrolase 13 family.</text>
</comment>
<evidence type="ECO:0000256" key="3">
    <source>
        <dbReference type="RuleBase" id="RU361134"/>
    </source>
</evidence>
<keyword evidence="3" id="KW-0326">Glycosidase</keyword>
<dbReference type="EMBL" id="CP136051">
    <property type="protein sequence ID" value="WOK09588.1"/>
    <property type="molecule type" value="Genomic_DNA"/>
</dbReference>
<dbReference type="EC" id="3.2.1.1" evidence="3"/>
<name>A0ABZ0IX29_9BACT</name>
<reference evidence="6 7" key="1">
    <citation type="journal article" date="2023" name="Microbiol. Resour. Announc.">
        <title>Complete Genome Sequence of Imperialibacter roseus strain P4T.</title>
        <authorList>
            <person name="Tizabi D.R."/>
            <person name="Bachvaroff T."/>
            <person name="Hill R.T."/>
        </authorList>
    </citation>
    <scope>NUCLEOTIDE SEQUENCE [LARGE SCALE GENOMIC DNA]</scope>
    <source>
        <strain evidence="6 7">P4T</strain>
    </source>
</reference>
<dbReference type="PRINTS" id="PR00110">
    <property type="entry name" value="ALPHAAMYLASE"/>
</dbReference>
<feature type="signal peptide" evidence="4">
    <location>
        <begin position="1"/>
        <end position="21"/>
    </location>
</feature>
<keyword evidence="3" id="KW-0119">Carbohydrate metabolism</keyword>
<evidence type="ECO:0000256" key="1">
    <source>
        <dbReference type="ARBA" id="ARBA00008061"/>
    </source>
</evidence>
<evidence type="ECO:0000256" key="4">
    <source>
        <dbReference type="SAM" id="SignalP"/>
    </source>
</evidence>
<protein>
    <recommendedName>
        <fullName evidence="3">Alpha-amylase</fullName>
        <ecNumber evidence="3">3.2.1.1</ecNumber>
    </recommendedName>
</protein>
<dbReference type="RefSeq" id="WP_317492202.1">
    <property type="nucleotide sequence ID" value="NZ_CP136051.1"/>
</dbReference>
<evidence type="ECO:0000313" key="6">
    <source>
        <dbReference type="EMBL" id="WOK09588.1"/>
    </source>
</evidence>
<dbReference type="InterPro" id="IPR017853">
    <property type="entry name" value="GH"/>
</dbReference>
<dbReference type="PROSITE" id="PS51257">
    <property type="entry name" value="PROKAR_LIPOPROTEIN"/>
    <property type="match status" value="1"/>
</dbReference>
<dbReference type="InterPro" id="IPR006047">
    <property type="entry name" value="GH13_cat_dom"/>
</dbReference>
<proteinExistence type="inferred from homology"/>
<comment type="catalytic activity">
    <reaction evidence="3">
        <text>Endohydrolysis of (1-&gt;4)-alpha-D-glucosidic linkages in polysaccharides containing three or more (1-&gt;4)-alpha-linked D-glucose units.</text>
        <dbReference type="EC" id="3.2.1.1"/>
    </reaction>
</comment>
<dbReference type="Gene3D" id="3.20.20.80">
    <property type="entry name" value="Glycosidases"/>
    <property type="match status" value="1"/>
</dbReference>
<evidence type="ECO:0000256" key="2">
    <source>
        <dbReference type="RuleBase" id="RU003615"/>
    </source>
</evidence>
<evidence type="ECO:0000259" key="5">
    <source>
        <dbReference type="SMART" id="SM00642"/>
    </source>
</evidence>
<accession>A0ABZ0IX29</accession>
<gene>
    <name evidence="6" type="ORF">RT717_13155</name>
</gene>
<keyword evidence="7" id="KW-1185">Reference proteome</keyword>
<dbReference type="SUPFAM" id="SSF51445">
    <property type="entry name" value="(Trans)glycosidases"/>
    <property type="match status" value="1"/>
</dbReference>
<dbReference type="GO" id="GO:0016787">
    <property type="term" value="F:hydrolase activity"/>
    <property type="evidence" value="ECO:0007669"/>
    <property type="project" value="UniProtKB-KW"/>
</dbReference>
<dbReference type="Proteomes" id="UP001302349">
    <property type="component" value="Chromosome"/>
</dbReference>
<feature type="chain" id="PRO_5046527514" description="Alpha-amylase" evidence="4">
    <location>
        <begin position="22"/>
        <end position="558"/>
    </location>
</feature>
<evidence type="ECO:0000313" key="7">
    <source>
        <dbReference type="Proteomes" id="UP001302349"/>
    </source>
</evidence>
<organism evidence="6 7">
    <name type="scientific">Imperialibacter roseus</name>
    <dbReference type="NCBI Taxonomy" id="1324217"/>
    <lineage>
        <taxon>Bacteria</taxon>
        <taxon>Pseudomonadati</taxon>
        <taxon>Bacteroidota</taxon>
        <taxon>Cytophagia</taxon>
        <taxon>Cytophagales</taxon>
        <taxon>Flammeovirgaceae</taxon>
        <taxon>Imperialibacter</taxon>
    </lineage>
</organism>
<keyword evidence="3 6" id="KW-0378">Hydrolase</keyword>
<dbReference type="InterPro" id="IPR006046">
    <property type="entry name" value="Alpha_amylase"/>
</dbReference>
<dbReference type="PANTHER" id="PTHR10357">
    <property type="entry name" value="ALPHA-AMYLASE FAMILY MEMBER"/>
    <property type="match status" value="1"/>
</dbReference>
<dbReference type="SMART" id="SM00642">
    <property type="entry name" value="Aamy"/>
    <property type="match status" value="1"/>
</dbReference>
<sequence length="558" mass="63251">MTRRIILIFLLAGLFSCQSPIQEASAPETVKAPFLWENATVYFLLTDRFNNGDTTNDVNFDRTGEAAPLRGFMGGDIKGINAKISDNYFTDLGVTALWFTPVVEQIHGSVDEGFGNNYGFHGYWAKDWTTLDPNFGTKEDLAALVKAAHEKRIRVVLDVVLNHTGPVTEVDPVWTNWVRTEPQCVYQDYETTVACTLVKNLPDLLSGSDEEVALPPHLVEKWKVEGRYEQELAELDDFFKRTGYPRAPRYYIIKWLTDYVREFGIDGFRVDTAKHVEESVWSELYKEVIIAFNDWKRSHPDEVLDDNVFYMVGEVYNYGISGGRWYDFGDRKVDYFDKGFHSLINFEFKYDAQKDYESIFKKYDTLLHTSLVGKGALNYLSSHDDGQPFDATRQRAIEAGTKLLLTPGAAQIYYGDESGRLLQYEGASGDAVLRSFMNWEQISDNASIGDQRAQSILDHWRKLGTFKRDHVAVGAGRHEQISEMPYVFSRIYKNSVLEDRVVIALDAQQGEKLIPVGGVFPNGTQLKDYYSGQTGEVRDGEVAIKSGYNIVLLSPIGT</sequence>